<name>A0AAN9YJJ2_9PEZI</name>
<dbReference type="AlphaFoldDB" id="A0AAN9YJJ2"/>
<proteinExistence type="predicted"/>
<protein>
    <submittedName>
        <fullName evidence="2">Uncharacterized protein</fullName>
    </submittedName>
</protein>
<dbReference type="EMBL" id="JAKJXP020000111">
    <property type="protein sequence ID" value="KAK7745187.1"/>
    <property type="molecule type" value="Genomic_DNA"/>
</dbReference>
<evidence type="ECO:0000313" key="2">
    <source>
        <dbReference type="EMBL" id="KAK7745187.1"/>
    </source>
</evidence>
<accession>A0AAN9YJJ2</accession>
<sequence>MGGKTWSVQEEEHFWRVAVSSSPKRIGKDLAKPEKSWDLLAREMQRAMGREARRKYTPTMLFEHFFQNVETGRKSPNSVVYVMEYLARRDYRLLVAVTFPIPATMGKAYTIRHLVDRQKDLPSLFYRPLCPFSQLTRQPTRQHTRQHTRWFTSQRVRHSISQSMAGVRQSGNPSGVRSRQPSRL</sequence>
<reference evidence="2 3" key="1">
    <citation type="submission" date="2024-02" db="EMBL/GenBank/DDBJ databases">
        <title>De novo assembly and annotation of 12 fungi associated with fruit tree decline syndrome in Ontario, Canada.</title>
        <authorList>
            <person name="Sulman M."/>
            <person name="Ellouze W."/>
            <person name="Ilyukhin E."/>
        </authorList>
    </citation>
    <scope>NUCLEOTIDE SEQUENCE [LARGE SCALE GENOMIC DNA]</scope>
    <source>
        <strain evidence="2 3">M11/M66-122</strain>
    </source>
</reference>
<comment type="caution">
    <text evidence="2">The sequence shown here is derived from an EMBL/GenBank/DDBJ whole genome shotgun (WGS) entry which is preliminary data.</text>
</comment>
<organism evidence="2 3">
    <name type="scientific">Diatrype stigma</name>
    <dbReference type="NCBI Taxonomy" id="117547"/>
    <lineage>
        <taxon>Eukaryota</taxon>
        <taxon>Fungi</taxon>
        <taxon>Dikarya</taxon>
        <taxon>Ascomycota</taxon>
        <taxon>Pezizomycotina</taxon>
        <taxon>Sordariomycetes</taxon>
        <taxon>Xylariomycetidae</taxon>
        <taxon>Xylariales</taxon>
        <taxon>Diatrypaceae</taxon>
        <taxon>Diatrype</taxon>
    </lineage>
</organism>
<evidence type="ECO:0000256" key="1">
    <source>
        <dbReference type="SAM" id="MobiDB-lite"/>
    </source>
</evidence>
<feature type="region of interest" description="Disordered" evidence="1">
    <location>
        <begin position="161"/>
        <end position="184"/>
    </location>
</feature>
<evidence type="ECO:0000313" key="3">
    <source>
        <dbReference type="Proteomes" id="UP001320420"/>
    </source>
</evidence>
<keyword evidence="3" id="KW-1185">Reference proteome</keyword>
<gene>
    <name evidence="2" type="ORF">SLS62_009900</name>
</gene>
<dbReference type="Proteomes" id="UP001320420">
    <property type="component" value="Unassembled WGS sequence"/>
</dbReference>